<keyword evidence="3" id="KW-1185">Reference proteome</keyword>
<evidence type="ECO:0000259" key="1">
    <source>
        <dbReference type="PROSITE" id="PS50206"/>
    </source>
</evidence>
<dbReference type="Proteomes" id="UP000005038">
    <property type="component" value="Unassembled WGS sequence"/>
</dbReference>
<dbReference type="InterPro" id="IPR001763">
    <property type="entry name" value="Rhodanese-like_dom"/>
</dbReference>
<dbReference type="EMBL" id="BAFB01000012">
    <property type="protein sequence ID" value="GAB32556.1"/>
    <property type="molecule type" value="Genomic_DNA"/>
</dbReference>
<dbReference type="PROSITE" id="PS50206">
    <property type="entry name" value="RHODANESE_3"/>
    <property type="match status" value="1"/>
</dbReference>
<evidence type="ECO:0000313" key="3">
    <source>
        <dbReference type="Proteomes" id="UP000005038"/>
    </source>
</evidence>
<accession>H5TGE8</accession>
<dbReference type="Gene3D" id="3.40.250.10">
    <property type="entry name" value="Rhodanese-like domain"/>
    <property type="match status" value="1"/>
</dbReference>
<proteinExistence type="predicted"/>
<dbReference type="OrthoDB" id="4376020at2"/>
<protein>
    <recommendedName>
        <fullName evidence="1">Rhodanese domain-containing protein</fullName>
    </recommendedName>
</protein>
<dbReference type="SUPFAM" id="SSF52821">
    <property type="entry name" value="Rhodanese/Cell cycle control phosphatase"/>
    <property type="match status" value="1"/>
</dbReference>
<sequence>MTASVQFTQHVHAPISAHAPSAPLSVQPTAYRAAVAAGAVPVDIRSHRKRSLDGALIGALAVEATEVLDLLTPGSPKALQTATHDRRWILVSDDGHEAEWLAWHLQARGVTGAVFVVGGFTRLRRDRINGSISPAELAMFSAH</sequence>
<comment type="caution">
    <text evidence="2">The sequence shown here is derived from an EMBL/GenBank/DDBJ whole genome shotgun (WGS) entry which is preliminary data.</text>
</comment>
<gene>
    <name evidence="2" type="ORF">GOOTI_012_00140</name>
</gene>
<dbReference type="RefSeq" id="WP_007236822.1">
    <property type="nucleotide sequence ID" value="NZ_BAFB01000012.1"/>
</dbReference>
<dbReference type="InterPro" id="IPR036873">
    <property type="entry name" value="Rhodanese-like_dom_sf"/>
</dbReference>
<name>H5TGE8_GORO1</name>
<organism evidence="2 3">
    <name type="scientific">Gordonia otitidis (strain DSM 44809 / CCUG 52243 / JCM 12355 / NBRC 100426 / IFM 10032)</name>
    <dbReference type="NCBI Taxonomy" id="1108044"/>
    <lineage>
        <taxon>Bacteria</taxon>
        <taxon>Bacillati</taxon>
        <taxon>Actinomycetota</taxon>
        <taxon>Actinomycetes</taxon>
        <taxon>Mycobacteriales</taxon>
        <taxon>Gordoniaceae</taxon>
        <taxon>Gordonia</taxon>
    </lineage>
</organism>
<feature type="domain" description="Rhodanese" evidence="1">
    <location>
        <begin position="26"/>
        <end position="132"/>
    </location>
</feature>
<dbReference type="AlphaFoldDB" id="H5TGE8"/>
<evidence type="ECO:0000313" key="2">
    <source>
        <dbReference type="EMBL" id="GAB32556.1"/>
    </source>
</evidence>
<reference evidence="2" key="1">
    <citation type="submission" date="2012-02" db="EMBL/GenBank/DDBJ databases">
        <title>Whole genome shotgun sequence of Gordonia otitidis NBRC 100426.</title>
        <authorList>
            <person name="Yoshida I."/>
            <person name="Hosoyama A."/>
            <person name="Tsuchikane K."/>
            <person name="Katsumata H."/>
            <person name="Yamazaki S."/>
            <person name="Fujita N."/>
        </authorList>
    </citation>
    <scope>NUCLEOTIDE SEQUENCE [LARGE SCALE GENOMIC DNA]</scope>
    <source>
        <strain evidence="2">NBRC 100426</strain>
    </source>
</reference>
<dbReference type="STRING" id="1108044.GOOTI_012_00140"/>